<accession>A0A1R3L1R0</accession>
<reference evidence="2" key="1">
    <citation type="submission" date="2013-09" db="EMBL/GenBank/DDBJ databases">
        <title>Corchorus olitorius genome sequencing.</title>
        <authorList>
            <person name="Alam M."/>
            <person name="Haque M.S."/>
            <person name="Islam M.S."/>
            <person name="Emdad E.M."/>
            <person name="Islam M.M."/>
            <person name="Ahmed B."/>
            <person name="Halim A."/>
            <person name="Hossen Q.M.M."/>
            <person name="Hossain M.Z."/>
            <person name="Ahmed R."/>
            <person name="Khan M.M."/>
            <person name="Islam R."/>
            <person name="Rashid M.M."/>
            <person name="Khan S.A."/>
            <person name="Rahman M.S."/>
            <person name="Alam M."/>
            <person name="Yahiya A.S."/>
            <person name="Khan M.S."/>
            <person name="Azam M.S."/>
            <person name="Haque T."/>
            <person name="Lashkar M.Z.H."/>
            <person name="Akhand A.I."/>
            <person name="Morshed G."/>
            <person name="Roy S."/>
            <person name="Uddin K.S."/>
            <person name="Rabeya T."/>
            <person name="Hossain A.S."/>
            <person name="Chowdhury A."/>
            <person name="Snigdha A.R."/>
            <person name="Mortoza M.S."/>
            <person name="Matin S.A."/>
            <person name="Hoque S.M.E."/>
            <person name="Islam M.K."/>
            <person name="Roy D.K."/>
            <person name="Haider R."/>
            <person name="Moosa M.M."/>
            <person name="Elias S.M."/>
            <person name="Hasan A.M."/>
            <person name="Jahan S."/>
            <person name="Shafiuddin M."/>
            <person name="Mahmood N."/>
            <person name="Shommy N.S."/>
        </authorList>
    </citation>
    <scope>NUCLEOTIDE SEQUENCE [LARGE SCALE GENOMIC DNA]</scope>
    <source>
        <strain evidence="2">cv. O-4</strain>
    </source>
</reference>
<evidence type="ECO:0000313" key="1">
    <source>
        <dbReference type="EMBL" id="OMP13229.1"/>
    </source>
</evidence>
<gene>
    <name evidence="1" type="ORF">COLO4_02045</name>
</gene>
<comment type="caution">
    <text evidence="1">The sequence shown here is derived from an EMBL/GenBank/DDBJ whole genome shotgun (WGS) entry which is preliminary data.</text>
</comment>
<protein>
    <submittedName>
        <fullName evidence="1">Uncharacterized protein</fullName>
    </submittedName>
</protein>
<dbReference type="EMBL" id="AWUE01004814">
    <property type="protein sequence ID" value="OMP13229.1"/>
    <property type="molecule type" value="Genomic_DNA"/>
</dbReference>
<dbReference type="Proteomes" id="UP000187203">
    <property type="component" value="Unassembled WGS sequence"/>
</dbReference>
<keyword evidence="2" id="KW-1185">Reference proteome</keyword>
<dbReference type="AlphaFoldDB" id="A0A1R3L1R0"/>
<name>A0A1R3L1R0_9ROSI</name>
<sequence>MPVNRLLADVGNRCDLNQGIRLHQPALNTEPRGFFTGKILGVDLIDCPVIGPVGDKDGIHGDVLHCAACGFNHVFDDLQNVTGLCRGIANVHHVVVFIKRQRPGNVHHAIGERARNKRCQWHSTASGNNGAFRHR</sequence>
<evidence type="ECO:0000313" key="2">
    <source>
        <dbReference type="Proteomes" id="UP000187203"/>
    </source>
</evidence>
<organism evidence="1 2">
    <name type="scientific">Corchorus olitorius</name>
    <dbReference type="NCBI Taxonomy" id="93759"/>
    <lineage>
        <taxon>Eukaryota</taxon>
        <taxon>Viridiplantae</taxon>
        <taxon>Streptophyta</taxon>
        <taxon>Embryophyta</taxon>
        <taxon>Tracheophyta</taxon>
        <taxon>Spermatophyta</taxon>
        <taxon>Magnoliopsida</taxon>
        <taxon>eudicotyledons</taxon>
        <taxon>Gunneridae</taxon>
        <taxon>Pentapetalae</taxon>
        <taxon>rosids</taxon>
        <taxon>malvids</taxon>
        <taxon>Malvales</taxon>
        <taxon>Malvaceae</taxon>
        <taxon>Grewioideae</taxon>
        <taxon>Apeibeae</taxon>
        <taxon>Corchorus</taxon>
    </lineage>
</organism>
<proteinExistence type="predicted"/>